<dbReference type="Pfam" id="PF12900">
    <property type="entry name" value="Pyridox_ox_2"/>
    <property type="match status" value="1"/>
</dbReference>
<organism evidence="1 2">
    <name type="scientific">Salinibacterium amurskyense</name>
    <dbReference type="NCBI Taxonomy" id="205941"/>
    <lineage>
        <taxon>Bacteria</taxon>
        <taxon>Bacillati</taxon>
        <taxon>Actinomycetota</taxon>
        <taxon>Actinomycetes</taxon>
        <taxon>Micrococcales</taxon>
        <taxon>Microbacteriaceae</taxon>
        <taxon>Salinibacterium</taxon>
    </lineage>
</organism>
<dbReference type="Gene3D" id="2.30.110.10">
    <property type="entry name" value="Electron Transport, Fmn-binding Protein, Chain A"/>
    <property type="match status" value="1"/>
</dbReference>
<accession>A0A2M9D3Q6</accession>
<sequence length="141" mass="15938">MSENLNDPVEELTPETCWELLRTATLGRIAVSFQGEPEITPVNFIAVKNRLLLRTAQGTKLLKLTINDRVAFETDYVGPHSAWSVVAKGTARIIESQDEIYEADQLPLTPLIPTLKYVWVEIKPTEVTGRRFTLGPEPERY</sequence>
<comment type="caution">
    <text evidence="1">The sequence shown here is derived from an EMBL/GenBank/DDBJ whole genome shotgun (WGS) entry which is preliminary data.</text>
</comment>
<proteinExistence type="predicted"/>
<reference evidence="1 2" key="1">
    <citation type="submission" date="2017-11" db="EMBL/GenBank/DDBJ databases">
        <title>Genomic Encyclopedia of Archaeal and Bacterial Type Strains, Phase II (KMG-II): From Individual Species to Whole Genera.</title>
        <authorList>
            <person name="Goeker M."/>
        </authorList>
    </citation>
    <scope>NUCLEOTIDE SEQUENCE [LARGE SCALE GENOMIC DNA]</scope>
    <source>
        <strain evidence="1 2">DSM 16400</strain>
    </source>
</reference>
<gene>
    <name evidence="1" type="ORF">CLV85_2205</name>
</gene>
<dbReference type="SUPFAM" id="SSF50475">
    <property type="entry name" value="FMN-binding split barrel"/>
    <property type="match status" value="1"/>
</dbReference>
<dbReference type="InterPro" id="IPR024747">
    <property type="entry name" value="Pyridox_Oxase-rel"/>
</dbReference>
<dbReference type="Proteomes" id="UP000231742">
    <property type="component" value="Unassembled WGS sequence"/>
</dbReference>
<dbReference type="RefSeq" id="WP_100389658.1">
    <property type="nucleotide sequence ID" value="NZ_BMZU01000002.1"/>
</dbReference>
<evidence type="ECO:0000313" key="1">
    <source>
        <dbReference type="EMBL" id="PJJ78628.1"/>
    </source>
</evidence>
<protein>
    <submittedName>
        <fullName evidence="1">Nitroimidazol reductase NimA-like FMN-containing flavoprotein (Pyridoxamine 5'-phosphate oxidase superfamily)</fullName>
    </submittedName>
</protein>
<dbReference type="OrthoDB" id="7062584at2"/>
<dbReference type="EMBL" id="PGFH01000002">
    <property type="protein sequence ID" value="PJJ78628.1"/>
    <property type="molecule type" value="Genomic_DNA"/>
</dbReference>
<dbReference type="AlphaFoldDB" id="A0A2M9D3Q6"/>
<evidence type="ECO:0000313" key="2">
    <source>
        <dbReference type="Proteomes" id="UP000231742"/>
    </source>
</evidence>
<keyword evidence="2" id="KW-1185">Reference proteome</keyword>
<name>A0A2M9D3Q6_9MICO</name>
<dbReference type="InterPro" id="IPR012349">
    <property type="entry name" value="Split_barrel_FMN-bd"/>
</dbReference>